<name>A0A381P1Q2_9ZZZZ</name>
<dbReference type="EMBL" id="UINC01000767">
    <property type="protein sequence ID" value="SUZ60831.1"/>
    <property type="molecule type" value="Genomic_DNA"/>
</dbReference>
<evidence type="ECO:0000313" key="2">
    <source>
        <dbReference type="EMBL" id="SUZ60831.1"/>
    </source>
</evidence>
<dbReference type="Pfam" id="PF10276">
    <property type="entry name" value="zf-CHCC"/>
    <property type="match status" value="1"/>
</dbReference>
<protein>
    <recommendedName>
        <fullName evidence="1">Zinc finger CHCC-type domain-containing protein</fullName>
    </recommendedName>
</protein>
<dbReference type="InterPro" id="IPR019401">
    <property type="entry name" value="Znf_CHCC"/>
</dbReference>
<proteinExistence type="predicted"/>
<gene>
    <name evidence="2" type="ORF">METZ01_LOCUS13685</name>
</gene>
<dbReference type="AlphaFoldDB" id="A0A381P1Q2"/>
<dbReference type="Gene3D" id="2.60.260.40">
    <property type="entry name" value="q5lls5 like domains"/>
    <property type="match status" value="1"/>
</dbReference>
<reference evidence="2" key="1">
    <citation type="submission" date="2018-05" db="EMBL/GenBank/DDBJ databases">
        <authorList>
            <person name="Lanie J.A."/>
            <person name="Ng W.-L."/>
            <person name="Kazmierczak K.M."/>
            <person name="Andrzejewski T.M."/>
            <person name="Davidsen T.M."/>
            <person name="Wayne K.J."/>
            <person name="Tettelin H."/>
            <person name="Glass J.I."/>
            <person name="Rusch D."/>
            <person name="Podicherti R."/>
            <person name="Tsui H.-C.T."/>
            <person name="Winkler M.E."/>
        </authorList>
    </citation>
    <scope>NUCLEOTIDE SEQUENCE</scope>
</reference>
<sequence length="76" mass="8514">MPIPTKSPIDQAEAVAADQHTAVQPREIAHSELPLFCPREDTTLWSQHPRVYLPIEKDGDALCPYCGTRFILKDSP</sequence>
<feature type="domain" description="Zinc finger CHCC-type" evidence="1">
    <location>
        <begin position="37"/>
        <end position="70"/>
    </location>
</feature>
<evidence type="ECO:0000259" key="1">
    <source>
        <dbReference type="Pfam" id="PF10276"/>
    </source>
</evidence>
<organism evidence="2">
    <name type="scientific">marine metagenome</name>
    <dbReference type="NCBI Taxonomy" id="408172"/>
    <lineage>
        <taxon>unclassified sequences</taxon>
        <taxon>metagenomes</taxon>
        <taxon>ecological metagenomes</taxon>
    </lineage>
</organism>
<accession>A0A381P1Q2</accession>